<gene>
    <name evidence="2" type="ORF">EZH22_24615</name>
</gene>
<dbReference type="SUPFAM" id="SSF52980">
    <property type="entry name" value="Restriction endonuclease-like"/>
    <property type="match status" value="1"/>
</dbReference>
<dbReference type="Pfam" id="PF09588">
    <property type="entry name" value="YqaJ"/>
    <property type="match status" value="1"/>
</dbReference>
<keyword evidence="3" id="KW-1185">Reference proteome</keyword>
<dbReference type="RefSeq" id="WP_203193012.1">
    <property type="nucleotide sequence ID" value="NZ_CP063362.1"/>
</dbReference>
<dbReference type="CDD" id="cd22343">
    <property type="entry name" value="PDDEXK_lambda_exonuclease-like"/>
    <property type="match status" value="1"/>
</dbReference>
<accession>A0A974PM51</accession>
<proteinExistence type="predicted"/>
<evidence type="ECO:0000313" key="2">
    <source>
        <dbReference type="EMBL" id="QRG06135.1"/>
    </source>
</evidence>
<name>A0A974PM51_9HYPH</name>
<dbReference type="PANTHER" id="PTHR46609:SF6">
    <property type="entry name" value="EXONUCLEASE, PHAGE-TYPE_RECB, C-TERMINAL DOMAIN-CONTAINING PROTEIN-RELATED"/>
    <property type="match status" value="1"/>
</dbReference>
<dbReference type="InterPro" id="IPR011604">
    <property type="entry name" value="PDDEXK-like_dom_sf"/>
</dbReference>
<dbReference type="PANTHER" id="PTHR46609">
    <property type="entry name" value="EXONUCLEASE, PHAGE-TYPE/RECB, C-TERMINAL DOMAIN-CONTAINING PROTEIN"/>
    <property type="match status" value="1"/>
</dbReference>
<sequence length="207" mass="23060">MQIVNCEQGTEEWFRVRAGMPTASEFATVMASGRGGGESKTRCTYMLKLAGEIITGEPADSFTNAHMERGKVMEEEARNWYAFQHNVEPERVGFIINGLKGCSPDSMLGSDGMLEIKTALPHILIEKLLKGEFSPEHKAQCQGALWVAEREWIDLVTYWPRLPPLVVRAQRDEVYIAGLSRAVDEFNAELHEVVETIRAYGDGKAAA</sequence>
<dbReference type="InterPro" id="IPR011335">
    <property type="entry name" value="Restrct_endonuc-II-like"/>
</dbReference>
<dbReference type="Gene3D" id="3.90.320.10">
    <property type="match status" value="1"/>
</dbReference>
<reference evidence="2 3" key="1">
    <citation type="submission" date="2020-10" db="EMBL/GenBank/DDBJ databases">
        <title>Degradation of 1,4-Dioxane by Xanthobacter sp. YN2, via a Novel Group-2 Soluble Di-Iron Monooxygenase.</title>
        <authorList>
            <person name="Ma F."/>
            <person name="Wang Y."/>
            <person name="Yang J."/>
            <person name="Guo H."/>
            <person name="Su D."/>
            <person name="Yu L."/>
        </authorList>
    </citation>
    <scope>NUCLEOTIDE SEQUENCE [LARGE SCALE GENOMIC DNA]</scope>
    <source>
        <strain evidence="2 3">YN2</strain>
    </source>
</reference>
<feature type="domain" description="YqaJ viral recombinase" evidence="1">
    <location>
        <begin position="12"/>
        <end position="150"/>
    </location>
</feature>
<dbReference type="Proteomes" id="UP000596427">
    <property type="component" value="Chromosome"/>
</dbReference>
<dbReference type="KEGG" id="xdi:EZH22_24615"/>
<dbReference type="InterPro" id="IPR051703">
    <property type="entry name" value="NF-kappa-B_Signaling_Reg"/>
</dbReference>
<dbReference type="AlphaFoldDB" id="A0A974PM51"/>
<dbReference type="EMBL" id="CP063362">
    <property type="protein sequence ID" value="QRG06135.1"/>
    <property type="molecule type" value="Genomic_DNA"/>
</dbReference>
<evidence type="ECO:0000259" key="1">
    <source>
        <dbReference type="Pfam" id="PF09588"/>
    </source>
</evidence>
<organism evidence="2 3">
    <name type="scientific">Xanthobacter dioxanivorans</name>
    <dbReference type="NCBI Taxonomy" id="2528964"/>
    <lineage>
        <taxon>Bacteria</taxon>
        <taxon>Pseudomonadati</taxon>
        <taxon>Pseudomonadota</taxon>
        <taxon>Alphaproteobacteria</taxon>
        <taxon>Hyphomicrobiales</taxon>
        <taxon>Xanthobacteraceae</taxon>
        <taxon>Xanthobacter</taxon>
    </lineage>
</organism>
<protein>
    <submittedName>
        <fullName evidence="2">YqaJ viral recombinase family protein</fullName>
    </submittedName>
</protein>
<dbReference type="InterPro" id="IPR019080">
    <property type="entry name" value="YqaJ_viral_recombinase"/>
</dbReference>
<evidence type="ECO:0000313" key="3">
    <source>
        <dbReference type="Proteomes" id="UP000596427"/>
    </source>
</evidence>